<dbReference type="EMBL" id="CH991579">
    <property type="protein sequence ID" value="EDQ84946.1"/>
    <property type="molecule type" value="Genomic_DNA"/>
</dbReference>
<evidence type="ECO:0000313" key="3">
    <source>
        <dbReference type="EMBL" id="EDQ84946.1"/>
    </source>
</evidence>
<dbReference type="InterPro" id="IPR029058">
    <property type="entry name" value="AB_hydrolase_fold"/>
</dbReference>
<proteinExistence type="predicted"/>
<dbReference type="PANTHER" id="PTHR45856:SF25">
    <property type="entry name" value="FUNGAL LIPASE-LIKE DOMAIN-CONTAINING PROTEIN"/>
    <property type="match status" value="1"/>
</dbReference>
<dbReference type="CDD" id="cd00519">
    <property type="entry name" value="Lipase_3"/>
    <property type="match status" value="1"/>
</dbReference>
<gene>
    <name evidence="3" type="ORF">MONBRDRAFT_29759</name>
</gene>
<dbReference type="InterPro" id="IPR002921">
    <property type="entry name" value="Fungal_lipase-type"/>
</dbReference>
<sequence>MTRAQVGLAAALLALLALSGSVVGFSEQVHRGYLAHSWAAYCPPEQLANWSCYWCQDNGTRLVDTVYDNRSRLYGYVAYNPINSTIIVSFRGSSNVANWLYDFDTIRVTLNDTDVHLHAGFYAAWTGVRGQVNSMVAHVVMTLCPTCNRIINVGHSLGAAVAGLSSLELAVALPHCQSELHTFGMPRTGDVNYVAMARRMLSNITRMVHQADIVPHLPPQEFGFAHLPAEVWNLSNNTAGIPQKYVLCDGSGEDPGCSDSVPFWDWSASNHDTYMGLPDSQCNYVHATHQAELEALKRSMA</sequence>
<evidence type="ECO:0000256" key="1">
    <source>
        <dbReference type="SAM" id="SignalP"/>
    </source>
</evidence>
<dbReference type="Pfam" id="PF01764">
    <property type="entry name" value="Lipase_3"/>
    <property type="match status" value="1"/>
</dbReference>
<feature type="signal peptide" evidence="1">
    <location>
        <begin position="1"/>
        <end position="24"/>
    </location>
</feature>
<protein>
    <recommendedName>
        <fullName evidence="2">Fungal lipase-type domain-containing protein</fullName>
    </recommendedName>
</protein>
<dbReference type="KEGG" id="mbr:MONBRDRAFT_29759"/>
<accession>A9VC17</accession>
<dbReference type="InterPro" id="IPR051218">
    <property type="entry name" value="Sec_MonoDiacylglyc_Lipase"/>
</dbReference>
<keyword evidence="4" id="KW-1185">Reference proteome</keyword>
<feature type="domain" description="Fungal lipase-type" evidence="2">
    <location>
        <begin position="87"/>
        <end position="221"/>
    </location>
</feature>
<dbReference type="Gene3D" id="3.40.50.1820">
    <property type="entry name" value="alpha/beta hydrolase"/>
    <property type="match status" value="1"/>
</dbReference>
<evidence type="ECO:0000313" key="4">
    <source>
        <dbReference type="Proteomes" id="UP000001357"/>
    </source>
</evidence>
<dbReference type="GeneID" id="5895500"/>
<dbReference type="eggNOG" id="KOG4569">
    <property type="taxonomic scope" value="Eukaryota"/>
</dbReference>
<dbReference type="RefSeq" id="XP_001750287.1">
    <property type="nucleotide sequence ID" value="XM_001750235.1"/>
</dbReference>
<dbReference type="SUPFAM" id="SSF53474">
    <property type="entry name" value="alpha/beta-Hydrolases"/>
    <property type="match status" value="1"/>
</dbReference>
<dbReference type="AlphaFoldDB" id="A9VC17"/>
<name>A9VC17_MONBE</name>
<dbReference type="PANTHER" id="PTHR45856">
    <property type="entry name" value="ALPHA/BETA-HYDROLASES SUPERFAMILY PROTEIN"/>
    <property type="match status" value="1"/>
</dbReference>
<dbReference type="OMA" id="RWPNPNH"/>
<dbReference type="InParanoid" id="A9VC17"/>
<reference evidence="3 4" key="1">
    <citation type="journal article" date="2008" name="Nature">
        <title>The genome of the choanoflagellate Monosiga brevicollis and the origin of metazoans.</title>
        <authorList>
            <consortium name="JGI Sequencing"/>
            <person name="King N."/>
            <person name="Westbrook M.J."/>
            <person name="Young S.L."/>
            <person name="Kuo A."/>
            <person name="Abedin M."/>
            <person name="Chapman J."/>
            <person name="Fairclough S."/>
            <person name="Hellsten U."/>
            <person name="Isogai Y."/>
            <person name="Letunic I."/>
            <person name="Marr M."/>
            <person name="Pincus D."/>
            <person name="Putnam N."/>
            <person name="Rokas A."/>
            <person name="Wright K.J."/>
            <person name="Zuzow R."/>
            <person name="Dirks W."/>
            <person name="Good M."/>
            <person name="Goodstein D."/>
            <person name="Lemons D."/>
            <person name="Li W."/>
            <person name="Lyons J.B."/>
            <person name="Morris A."/>
            <person name="Nichols S."/>
            <person name="Richter D.J."/>
            <person name="Salamov A."/>
            <person name="Bork P."/>
            <person name="Lim W.A."/>
            <person name="Manning G."/>
            <person name="Miller W.T."/>
            <person name="McGinnis W."/>
            <person name="Shapiro H."/>
            <person name="Tjian R."/>
            <person name="Grigoriev I.V."/>
            <person name="Rokhsar D."/>
        </authorList>
    </citation>
    <scope>NUCLEOTIDE SEQUENCE [LARGE SCALE GENOMIC DNA]</scope>
    <source>
        <strain evidence="4">MX1 / ATCC 50154</strain>
    </source>
</reference>
<feature type="chain" id="PRO_5002742963" description="Fungal lipase-type domain-containing protein" evidence="1">
    <location>
        <begin position="25"/>
        <end position="301"/>
    </location>
</feature>
<evidence type="ECO:0000259" key="2">
    <source>
        <dbReference type="Pfam" id="PF01764"/>
    </source>
</evidence>
<dbReference type="GO" id="GO:0006629">
    <property type="term" value="P:lipid metabolic process"/>
    <property type="evidence" value="ECO:0007669"/>
    <property type="project" value="InterPro"/>
</dbReference>
<keyword evidence="1" id="KW-0732">Signal</keyword>
<dbReference type="Proteomes" id="UP000001357">
    <property type="component" value="Unassembled WGS sequence"/>
</dbReference>
<organism evidence="3 4">
    <name type="scientific">Monosiga brevicollis</name>
    <name type="common">Choanoflagellate</name>
    <dbReference type="NCBI Taxonomy" id="81824"/>
    <lineage>
        <taxon>Eukaryota</taxon>
        <taxon>Choanoflagellata</taxon>
        <taxon>Craspedida</taxon>
        <taxon>Salpingoecidae</taxon>
        <taxon>Monosiga</taxon>
    </lineage>
</organism>